<dbReference type="Pfam" id="PF21597">
    <property type="entry name" value="TetR_C_43"/>
    <property type="match status" value="1"/>
</dbReference>
<evidence type="ECO:0000313" key="6">
    <source>
        <dbReference type="EMBL" id="GGG01880.1"/>
    </source>
</evidence>
<dbReference type="PROSITE" id="PS01081">
    <property type="entry name" value="HTH_TETR_1"/>
    <property type="match status" value="1"/>
</dbReference>
<organism evidence="6 7">
    <name type="scientific">Rhodococcoides trifolii</name>
    <dbReference type="NCBI Taxonomy" id="908250"/>
    <lineage>
        <taxon>Bacteria</taxon>
        <taxon>Bacillati</taxon>
        <taxon>Actinomycetota</taxon>
        <taxon>Actinomycetes</taxon>
        <taxon>Mycobacteriales</taxon>
        <taxon>Nocardiaceae</taxon>
        <taxon>Rhodococcoides</taxon>
    </lineage>
</organism>
<proteinExistence type="predicted"/>
<keyword evidence="7" id="KW-1185">Reference proteome</keyword>
<keyword evidence="1" id="KW-0805">Transcription regulation</keyword>
<evidence type="ECO:0000313" key="7">
    <source>
        <dbReference type="Proteomes" id="UP000654257"/>
    </source>
</evidence>
<name>A0A917FU85_9NOCA</name>
<dbReference type="PRINTS" id="PR00455">
    <property type="entry name" value="HTHTETR"/>
</dbReference>
<dbReference type="InterPro" id="IPR009057">
    <property type="entry name" value="Homeodomain-like_sf"/>
</dbReference>
<evidence type="ECO:0000256" key="2">
    <source>
        <dbReference type="ARBA" id="ARBA00023125"/>
    </source>
</evidence>
<dbReference type="InterPro" id="IPR050109">
    <property type="entry name" value="HTH-type_TetR-like_transc_reg"/>
</dbReference>
<evidence type="ECO:0000259" key="5">
    <source>
        <dbReference type="PROSITE" id="PS50977"/>
    </source>
</evidence>
<keyword evidence="3" id="KW-0804">Transcription</keyword>
<comment type="caution">
    <text evidence="6">The sequence shown here is derived from an EMBL/GenBank/DDBJ whole genome shotgun (WGS) entry which is preliminary data.</text>
</comment>
<evidence type="ECO:0000256" key="4">
    <source>
        <dbReference type="PROSITE-ProRule" id="PRU00335"/>
    </source>
</evidence>
<keyword evidence="2 4" id="KW-0238">DNA-binding</keyword>
<accession>A0A917FU85</accession>
<dbReference type="PANTHER" id="PTHR30055:SF234">
    <property type="entry name" value="HTH-TYPE TRANSCRIPTIONAL REGULATOR BETI"/>
    <property type="match status" value="1"/>
</dbReference>
<dbReference type="InterPro" id="IPR023772">
    <property type="entry name" value="DNA-bd_HTH_TetR-type_CS"/>
</dbReference>
<dbReference type="Gene3D" id="1.10.357.10">
    <property type="entry name" value="Tetracycline Repressor, domain 2"/>
    <property type="match status" value="1"/>
</dbReference>
<reference evidence="6" key="1">
    <citation type="journal article" date="2014" name="Int. J. Syst. Evol. Microbiol.">
        <title>Complete genome sequence of Corynebacterium casei LMG S-19264T (=DSM 44701T), isolated from a smear-ripened cheese.</title>
        <authorList>
            <consortium name="US DOE Joint Genome Institute (JGI-PGF)"/>
            <person name="Walter F."/>
            <person name="Albersmeier A."/>
            <person name="Kalinowski J."/>
            <person name="Ruckert C."/>
        </authorList>
    </citation>
    <scope>NUCLEOTIDE SEQUENCE</scope>
    <source>
        <strain evidence="6">CCM 7905</strain>
    </source>
</reference>
<dbReference type="AlphaFoldDB" id="A0A917FU85"/>
<evidence type="ECO:0000256" key="3">
    <source>
        <dbReference type="ARBA" id="ARBA00023163"/>
    </source>
</evidence>
<dbReference type="GO" id="GO:0003700">
    <property type="term" value="F:DNA-binding transcription factor activity"/>
    <property type="evidence" value="ECO:0007669"/>
    <property type="project" value="TreeGrafter"/>
</dbReference>
<feature type="domain" description="HTH tetR-type" evidence="5">
    <location>
        <begin position="15"/>
        <end position="74"/>
    </location>
</feature>
<feature type="DNA-binding region" description="H-T-H motif" evidence="4">
    <location>
        <begin position="37"/>
        <end position="56"/>
    </location>
</feature>
<dbReference type="SUPFAM" id="SSF46689">
    <property type="entry name" value="Homeodomain-like"/>
    <property type="match status" value="1"/>
</dbReference>
<dbReference type="InterPro" id="IPR001647">
    <property type="entry name" value="HTH_TetR"/>
</dbReference>
<dbReference type="InterPro" id="IPR036271">
    <property type="entry name" value="Tet_transcr_reg_TetR-rel_C_sf"/>
</dbReference>
<dbReference type="SUPFAM" id="SSF48498">
    <property type="entry name" value="Tetracyclin repressor-like, C-terminal domain"/>
    <property type="match status" value="1"/>
</dbReference>
<sequence>MNPDTVNRPLRADAERNKRRIVDAAAELFAARGIDITLDDVAAHAGVGVGTVYRRFANKLELIDGVFEQRFEDLLERARIILGSDEPWDAMVEFFGCVCEGMSMNRGLGEIVMGSDDGYAKVAAVKAKLDPLVDRIINRAKQSGDLRSDVSANDFFPLIYMIGAATECTAAVDPENWRRYFAIVIDGLRERPDRTTTLPGRPFTQDEIACVKAGMHGRGR</sequence>
<protein>
    <submittedName>
        <fullName evidence="6">TetR family transcriptional regulator</fullName>
    </submittedName>
</protein>
<reference evidence="6" key="2">
    <citation type="submission" date="2020-09" db="EMBL/GenBank/DDBJ databases">
        <authorList>
            <person name="Sun Q."/>
            <person name="Sedlacek I."/>
        </authorList>
    </citation>
    <scope>NUCLEOTIDE SEQUENCE</scope>
    <source>
        <strain evidence="6">CCM 7905</strain>
    </source>
</reference>
<dbReference type="Pfam" id="PF00440">
    <property type="entry name" value="TetR_N"/>
    <property type="match status" value="1"/>
</dbReference>
<dbReference type="PROSITE" id="PS50977">
    <property type="entry name" value="HTH_TETR_2"/>
    <property type="match status" value="1"/>
</dbReference>
<evidence type="ECO:0000256" key="1">
    <source>
        <dbReference type="ARBA" id="ARBA00023015"/>
    </source>
</evidence>
<dbReference type="GO" id="GO:0000976">
    <property type="term" value="F:transcription cis-regulatory region binding"/>
    <property type="evidence" value="ECO:0007669"/>
    <property type="project" value="TreeGrafter"/>
</dbReference>
<dbReference type="Proteomes" id="UP000654257">
    <property type="component" value="Unassembled WGS sequence"/>
</dbReference>
<gene>
    <name evidence="6" type="ORF">GCM10007304_14840</name>
</gene>
<dbReference type="InterPro" id="IPR049445">
    <property type="entry name" value="TetR_SbtR-like_C"/>
</dbReference>
<dbReference type="EMBL" id="BMCU01000002">
    <property type="protein sequence ID" value="GGG01880.1"/>
    <property type="molecule type" value="Genomic_DNA"/>
</dbReference>
<dbReference type="PANTHER" id="PTHR30055">
    <property type="entry name" value="HTH-TYPE TRANSCRIPTIONAL REGULATOR RUTR"/>
    <property type="match status" value="1"/>
</dbReference>